<dbReference type="Gene3D" id="1.10.8.60">
    <property type="match status" value="1"/>
</dbReference>
<dbReference type="GO" id="GO:0009507">
    <property type="term" value="C:chloroplast"/>
    <property type="evidence" value="ECO:0007669"/>
    <property type="project" value="TreeGrafter"/>
</dbReference>
<organism evidence="1 2">
    <name type="scientific">Trifolium pratense</name>
    <name type="common">Red clover</name>
    <dbReference type="NCBI Taxonomy" id="57577"/>
    <lineage>
        <taxon>Eukaryota</taxon>
        <taxon>Viridiplantae</taxon>
        <taxon>Streptophyta</taxon>
        <taxon>Embryophyta</taxon>
        <taxon>Tracheophyta</taxon>
        <taxon>Spermatophyta</taxon>
        <taxon>Magnoliopsida</taxon>
        <taxon>eudicotyledons</taxon>
        <taxon>Gunneridae</taxon>
        <taxon>Pentapetalae</taxon>
        <taxon>rosids</taxon>
        <taxon>fabids</taxon>
        <taxon>Fabales</taxon>
        <taxon>Fabaceae</taxon>
        <taxon>Papilionoideae</taxon>
        <taxon>50 kb inversion clade</taxon>
        <taxon>NPAAA clade</taxon>
        <taxon>Hologalegina</taxon>
        <taxon>IRL clade</taxon>
        <taxon>Trifolieae</taxon>
        <taxon>Trifolium</taxon>
    </lineage>
</organism>
<protein>
    <submittedName>
        <fullName evidence="1">ATP-dependent zinc metalloprotease ftsh mitochondrial-like</fullName>
    </submittedName>
</protein>
<reference evidence="1 2" key="2">
    <citation type="journal article" date="2017" name="Front. Plant Sci.">
        <title>Gene Classification and Mining of Molecular Markers Useful in Red Clover (Trifolium pratense) Breeding.</title>
        <authorList>
            <person name="Istvanek J."/>
            <person name="Dluhosova J."/>
            <person name="Dluhos P."/>
            <person name="Patkova L."/>
            <person name="Nedelnik J."/>
            <person name="Repkova J."/>
        </authorList>
    </citation>
    <scope>NUCLEOTIDE SEQUENCE [LARGE SCALE GENOMIC DNA]</scope>
    <source>
        <strain evidence="2">cv. Tatra</strain>
        <tissue evidence="1">Young leaves</tissue>
    </source>
</reference>
<name>A0A2K3LVV1_TRIPR</name>
<proteinExistence type="predicted"/>
<dbReference type="PANTHER" id="PTHR23076:SF37">
    <property type="entry name" value="ATP-DEPENDENT ZINC METALLOPROTEASE FTSH 4, MITOCHONDRIAL"/>
    <property type="match status" value="1"/>
</dbReference>
<keyword evidence="1" id="KW-0645">Protease</keyword>
<dbReference type="GO" id="GO:0004176">
    <property type="term" value="F:ATP-dependent peptidase activity"/>
    <property type="evidence" value="ECO:0007669"/>
    <property type="project" value="TreeGrafter"/>
</dbReference>
<dbReference type="GO" id="GO:0006508">
    <property type="term" value="P:proteolysis"/>
    <property type="evidence" value="ECO:0007669"/>
    <property type="project" value="UniProtKB-KW"/>
</dbReference>
<accession>A0A2K3LVV1</accession>
<dbReference type="PANTHER" id="PTHR23076">
    <property type="entry name" value="METALLOPROTEASE M41 FTSH"/>
    <property type="match status" value="1"/>
</dbReference>
<keyword evidence="1" id="KW-0378">Hydrolase</keyword>
<dbReference type="GO" id="GO:0008237">
    <property type="term" value="F:metallopeptidase activity"/>
    <property type="evidence" value="ECO:0007669"/>
    <property type="project" value="UniProtKB-KW"/>
</dbReference>
<dbReference type="AlphaFoldDB" id="A0A2K3LVV1"/>
<sequence length="114" mass="12840">MSLFNNGLFNHCIVVPYPDLGRNQILESHLSKVLRADDVDSLILARRTLGFAAVDIAHVVNNAVIKVLADGGTKIDMTALEYGLMRRQRLISNKKEEKVVVLHLDLVKFIRMNE</sequence>
<reference evidence="1 2" key="1">
    <citation type="journal article" date="2014" name="Am. J. Bot.">
        <title>Genome assembly and annotation for red clover (Trifolium pratense; Fabaceae).</title>
        <authorList>
            <person name="Istvanek J."/>
            <person name="Jaros M."/>
            <person name="Krenek A."/>
            <person name="Repkova J."/>
        </authorList>
    </citation>
    <scope>NUCLEOTIDE SEQUENCE [LARGE SCALE GENOMIC DNA]</scope>
    <source>
        <strain evidence="2">cv. Tatra</strain>
        <tissue evidence="1">Young leaves</tissue>
    </source>
</reference>
<evidence type="ECO:0000313" key="1">
    <source>
        <dbReference type="EMBL" id="PNX82654.1"/>
    </source>
</evidence>
<evidence type="ECO:0000313" key="2">
    <source>
        <dbReference type="Proteomes" id="UP000236291"/>
    </source>
</evidence>
<dbReference type="GO" id="GO:0045037">
    <property type="term" value="P:protein import into chloroplast stroma"/>
    <property type="evidence" value="ECO:0007669"/>
    <property type="project" value="TreeGrafter"/>
</dbReference>
<dbReference type="Proteomes" id="UP000236291">
    <property type="component" value="Unassembled WGS sequence"/>
</dbReference>
<comment type="caution">
    <text evidence="1">The sequence shown here is derived from an EMBL/GenBank/DDBJ whole genome shotgun (WGS) entry which is preliminary data.</text>
</comment>
<gene>
    <name evidence="1" type="ORF">L195_g038685</name>
</gene>
<dbReference type="STRING" id="57577.A0A2K3LVV1"/>
<dbReference type="EMBL" id="ASHM01042456">
    <property type="protein sequence ID" value="PNX82654.1"/>
    <property type="molecule type" value="Genomic_DNA"/>
</dbReference>
<keyword evidence="1" id="KW-0482">Metalloprotease</keyword>